<proteinExistence type="predicted"/>
<keyword evidence="3" id="KW-1185">Reference proteome</keyword>
<evidence type="ECO:0000313" key="3">
    <source>
        <dbReference type="Proteomes" id="UP000014500"/>
    </source>
</evidence>
<dbReference type="SUPFAM" id="SSF51735">
    <property type="entry name" value="NAD(P)-binding Rossmann-fold domains"/>
    <property type="match status" value="1"/>
</dbReference>
<dbReference type="eggNOG" id="KOG0725">
    <property type="taxonomic scope" value="Eukaryota"/>
</dbReference>
<evidence type="ECO:0000313" key="2">
    <source>
        <dbReference type="EnsemblMetazoa" id="SMAR004109-PA"/>
    </source>
</evidence>
<sequence>MLVENKLTGKVAVVTGSSAGIGAGIAIEMARQGALVTLNGRDEVKLNQVAAKCEQVSPGKKKAHACIVVGDISKENVRKRLITQTVSLFGKLDILVNNAGFIKVTPVEDTTLEALDAMLDIHVKAPFHLTKFAMPQLIKNKGNVINISTALSHRPHSINVFVEYTMAKAALDQFTMWTARELGPKGVRVNSIHPGLIDTDLFGGLGLSEKETIEVKQMYSNLHAVRRLGTPEDIAKAAVFLASSDASFVTGHLMRVDGGFEVMPAGPTHDA</sequence>
<reference evidence="3" key="1">
    <citation type="submission" date="2011-05" db="EMBL/GenBank/DDBJ databases">
        <authorList>
            <person name="Richards S.R."/>
            <person name="Qu J."/>
            <person name="Jiang H."/>
            <person name="Jhangiani S.N."/>
            <person name="Agravi P."/>
            <person name="Goodspeed R."/>
            <person name="Gross S."/>
            <person name="Mandapat C."/>
            <person name="Jackson L."/>
            <person name="Mathew T."/>
            <person name="Pu L."/>
            <person name="Thornton R."/>
            <person name="Saada N."/>
            <person name="Wilczek-Boney K.B."/>
            <person name="Lee S."/>
            <person name="Kovar C."/>
            <person name="Wu Y."/>
            <person name="Scherer S.E."/>
            <person name="Worley K.C."/>
            <person name="Muzny D.M."/>
            <person name="Gibbs R."/>
        </authorList>
    </citation>
    <scope>NUCLEOTIDE SEQUENCE</scope>
    <source>
        <strain evidence="3">Brora</strain>
    </source>
</reference>
<dbReference type="PRINTS" id="PR00081">
    <property type="entry name" value="GDHRDH"/>
</dbReference>
<dbReference type="OMA" id="PVEMIHY"/>
<organism evidence="2 3">
    <name type="scientific">Strigamia maritima</name>
    <name type="common">European centipede</name>
    <name type="synonym">Geophilus maritimus</name>
    <dbReference type="NCBI Taxonomy" id="126957"/>
    <lineage>
        <taxon>Eukaryota</taxon>
        <taxon>Metazoa</taxon>
        <taxon>Ecdysozoa</taxon>
        <taxon>Arthropoda</taxon>
        <taxon>Myriapoda</taxon>
        <taxon>Chilopoda</taxon>
        <taxon>Pleurostigmophora</taxon>
        <taxon>Geophilomorpha</taxon>
        <taxon>Linotaeniidae</taxon>
        <taxon>Strigamia</taxon>
    </lineage>
</organism>
<evidence type="ECO:0008006" key="4">
    <source>
        <dbReference type="Google" id="ProtNLM"/>
    </source>
</evidence>
<dbReference type="AlphaFoldDB" id="T1ISM9"/>
<dbReference type="PROSITE" id="PS00061">
    <property type="entry name" value="ADH_SHORT"/>
    <property type="match status" value="1"/>
</dbReference>
<dbReference type="STRING" id="126957.T1ISM9"/>
<dbReference type="GO" id="GO:0016491">
    <property type="term" value="F:oxidoreductase activity"/>
    <property type="evidence" value="ECO:0007669"/>
    <property type="project" value="UniProtKB-KW"/>
</dbReference>
<protein>
    <recommendedName>
        <fullName evidence="4">Glucose 1-dehydrogenase</fullName>
    </recommendedName>
</protein>
<dbReference type="FunFam" id="3.40.50.720:FF:000084">
    <property type="entry name" value="Short-chain dehydrogenase reductase"/>
    <property type="match status" value="1"/>
</dbReference>
<dbReference type="HOGENOM" id="CLU_010194_1_0_1"/>
<name>T1ISM9_STRMM</name>
<dbReference type="PANTHER" id="PTHR43975">
    <property type="entry name" value="ZGC:101858"/>
    <property type="match status" value="1"/>
</dbReference>
<dbReference type="PhylomeDB" id="T1ISM9"/>
<dbReference type="Proteomes" id="UP000014500">
    <property type="component" value="Unassembled WGS sequence"/>
</dbReference>
<dbReference type="PRINTS" id="PR00080">
    <property type="entry name" value="SDRFAMILY"/>
</dbReference>
<dbReference type="InterPro" id="IPR020904">
    <property type="entry name" value="Sc_DH/Rdtase_CS"/>
</dbReference>
<dbReference type="EMBL" id="JH431443">
    <property type="status" value="NOT_ANNOTATED_CDS"/>
    <property type="molecule type" value="Genomic_DNA"/>
</dbReference>
<evidence type="ECO:0000256" key="1">
    <source>
        <dbReference type="ARBA" id="ARBA00023002"/>
    </source>
</evidence>
<accession>T1ISM9</accession>
<dbReference type="PANTHER" id="PTHR43975:SF2">
    <property type="entry name" value="EG:BACR7A4.14 PROTEIN-RELATED"/>
    <property type="match status" value="1"/>
</dbReference>
<dbReference type="InterPro" id="IPR036291">
    <property type="entry name" value="NAD(P)-bd_dom_sf"/>
</dbReference>
<dbReference type="EnsemblMetazoa" id="SMAR004109-RA">
    <property type="protein sequence ID" value="SMAR004109-PA"/>
    <property type="gene ID" value="SMAR004109"/>
</dbReference>
<dbReference type="Gene3D" id="3.40.50.720">
    <property type="entry name" value="NAD(P)-binding Rossmann-like Domain"/>
    <property type="match status" value="1"/>
</dbReference>
<keyword evidence="1" id="KW-0560">Oxidoreductase</keyword>
<dbReference type="Pfam" id="PF13561">
    <property type="entry name" value="adh_short_C2"/>
    <property type="match status" value="1"/>
</dbReference>
<dbReference type="InterPro" id="IPR002347">
    <property type="entry name" value="SDR_fam"/>
</dbReference>
<reference evidence="2" key="2">
    <citation type="submission" date="2015-02" db="UniProtKB">
        <authorList>
            <consortium name="EnsemblMetazoa"/>
        </authorList>
    </citation>
    <scope>IDENTIFICATION</scope>
</reference>